<dbReference type="Proteomes" id="UP000541444">
    <property type="component" value="Unassembled WGS sequence"/>
</dbReference>
<gene>
    <name evidence="1" type="ORF">GIB67_020693</name>
</gene>
<sequence length="70" mass="7851">MGKLSVMGKLSKSTIYGWVNCLTSIVENGTLYGWVNCRNDNIWMGILSATITDRCKFCLMGFGIIDIRKL</sequence>
<dbReference type="AlphaFoldDB" id="A0A7J7NJN6"/>
<keyword evidence="2" id="KW-1185">Reference proteome</keyword>
<feature type="non-terminal residue" evidence="1">
    <location>
        <position position="1"/>
    </location>
</feature>
<proteinExistence type="predicted"/>
<comment type="caution">
    <text evidence="1">The sequence shown here is derived from an EMBL/GenBank/DDBJ whole genome shotgun (WGS) entry which is preliminary data.</text>
</comment>
<accession>A0A7J7NJN6</accession>
<dbReference type="EMBL" id="JACGCM010000750">
    <property type="protein sequence ID" value="KAF6167387.1"/>
    <property type="molecule type" value="Genomic_DNA"/>
</dbReference>
<evidence type="ECO:0000313" key="1">
    <source>
        <dbReference type="EMBL" id="KAF6167387.1"/>
    </source>
</evidence>
<protein>
    <submittedName>
        <fullName evidence="1">Uncharacterized protein</fullName>
    </submittedName>
</protein>
<name>A0A7J7NJN6_9MAGN</name>
<organism evidence="1 2">
    <name type="scientific">Kingdonia uniflora</name>
    <dbReference type="NCBI Taxonomy" id="39325"/>
    <lineage>
        <taxon>Eukaryota</taxon>
        <taxon>Viridiplantae</taxon>
        <taxon>Streptophyta</taxon>
        <taxon>Embryophyta</taxon>
        <taxon>Tracheophyta</taxon>
        <taxon>Spermatophyta</taxon>
        <taxon>Magnoliopsida</taxon>
        <taxon>Ranunculales</taxon>
        <taxon>Circaeasteraceae</taxon>
        <taxon>Kingdonia</taxon>
    </lineage>
</organism>
<evidence type="ECO:0000313" key="2">
    <source>
        <dbReference type="Proteomes" id="UP000541444"/>
    </source>
</evidence>
<reference evidence="1 2" key="1">
    <citation type="journal article" date="2020" name="IScience">
        <title>Genome Sequencing of the Endangered Kingdonia uniflora (Circaeasteraceae, Ranunculales) Reveals Potential Mechanisms of Evolutionary Specialization.</title>
        <authorList>
            <person name="Sun Y."/>
            <person name="Deng T."/>
            <person name="Zhang A."/>
            <person name="Moore M.J."/>
            <person name="Landis J.B."/>
            <person name="Lin N."/>
            <person name="Zhang H."/>
            <person name="Zhang X."/>
            <person name="Huang J."/>
            <person name="Zhang X."/>
            <person name="Sun H."/>
            <person name="Wang H."/>
        </authorList>
    </citation>
    <scope>NUCLEOTIDE SEQUENCE [LARGE SCALE GENOMIC DNA]</scope>
    <source>
        <strain evidence="1">TB1705</strain>
        <tissue evidence="1">Leaf</tissue>
    </source>
</reference>